<reference evidence="1 2" key="1">
    <citation type="submission" date="2018-05" db="EMBL/GenBank/DDBJ databases">
        <title>Comparative genomic sequence analysis between strain HN4 and CCM 8460T (Falsochrobactrum ovis) will provide more evidence to prove that HN4 is a new species of Falsochrobactrum.</title>
        <authorList>
            <person name="Lyu W."/>
            <person name="Sun L."/>
            <person name="Yao L."/>
        </authorList>
    </citation>
    <scope>NUCLEOTIDE SEQUENCE [LARGE SCALE GENOMIC DNA]</scope>
    <source>
        <strain evidence="1 2">HN4</strain>
    </source>
</reference>
<comment type="caution">
    <text evidence="1">The sequence shown here is derived from an EMBL/GenBank/DDBJ whole genome shotgun (WGS) entry which is preliminary data.</text>
</comment>
<dbReference type="AlphaFoldDB" id="A0A316JUP8"/>
<sequence length="70" mass="8227">MNDATGNRERRIKFALRSASYAFIKGFCTLMVRFAPEWARMSNQRRLFDNDDGKRRAIVLQLLDGMRSQE</sequence>
<accession>A0A316JUP8</accession>
<gene>
    <name evidence="1" type="ORF">DKP76_07470</name>
</gene>
<evidence type="ECO:0000313" key="1">
    <source>
        <dbReference type="EMBL" id="PWL18890.1"/>
    </source>
</evidence>
<proteinExistence type="predicted"/>
<name>A0A316JUP8_9HYPH</name>
<evidence type="ECO:0000313" key="2">
    <source>
        <dbReference type="Proteomes" id="UP000245865"/>
    </source>
</evidence>
<keyword evidence="2" id="KW-1185">Reference proteome</keyword>
<organism evidence="1 2">
    <name type="scientific">Falsochrobactrum shanghaiense</name>
    <dbReference type="NCBI Taxonomy" id="2201899"/>
    <lineage>
        <taxon>Bacteria</taxon>
        <taxon>Pseudomonadati</taxon>
        <taxon>Pseudomonadota</taxon>
        <taxon>Alphaproteobacteria</taxon>
        <taxon>Hyphomicrobiales</taxon>
        <taxon>Brucellaceae</taxon>
        <taxon>Falsochrobactrum</taxon>
    </lineage>
</organism>
<protein>
    <submittedName>
        <fullName evidence="1">Uncharacterized protein</fullName>
    </submittedName>
</protein>
<dbReference type="EMBL" id="QGDB01000002">
    <property type="protein sequence ID" value="PWL18890.1"/>
    <property type="molecule type" value="Genomic_DNA"/>
</dbReference>
<dbReference type="Proteomes" id="UP000245865">
    <property type="component" value="Unassembled WGS sequence"/>
</dbReference>